<dbReference type="GO" id="GO:0032456">
    <property type="term" value="P:endocytic recycling"/>
    <property type="evidence" value="ECO:0007669"/>
    <property type="project" value="InterPro"/>
</dbReference>
<sequence>PLLQACAAYSFITIPSLSSIFSRLSLYLLSGQVALANQCLSQADAFLKAAVSLLPEVPRSISVEGKLRASESFLLDFINNFLATLLVVPDHPEHGVLYLVRGLLNMIQDYTWEENSDAKTLYGGDPKFLLEINKLSETLIGQVLDHLKALGRDEGALAFSLFAVLLAHGDLRNNKLSQLAVNLWNLSHKHGYCETRVSVRTLESIKQQAQQADMSHLSDTVQRLVLQSRT</sequence>
<dbReference type="EMBL" id="VOFY01000021">
    <property type="protein sequence ID" value="KAA8581187.1"/>
    <property type="molecule type" value="Genomic_DNA"/>
</dbReference>
<dbReference type="InterPro" id="IPR029705">
    <property type="entry name" value="VPS35L"/>
</dbReference>
<dbReference type="Proteomes" id="UP000327493">
    <property type="component" value="Chromosome 21"/>
</dbReference>
<keyword evidence="3" id="KW-0813">Transport</keyword>
<evidence type="ECO:0000313" key="8">
    <source>
        <dbReference type="Proteomes" id="UP000327493"/>
    </source>
</evidence>
<evidence type="ECO:0000256" key="3">
    <source>
        <dbReference type="ARBA" id="ARBA00022448"/>
    </source>
</evidence>
<keyword evidence="4" id="KW-0967">Endosome</keyword>
<gene>
    <name evidence="7" type="ORF">FQN60_002768</name>
</gene>
<proteinExistence type="inferred from homology"/>
<feature type="non-terminal residue" evidence="7">
    <location>
        <position position="1"/>
    </location>
</feature>
<dbReference type="PANTHER" id="PTHR13673">
    <property type="entry name" value="ESOPHAGEAL CANCER ASSOCIATED PROTEIN"/>
    <property type="match status" value="1"/>
</dbReference>
<comment type="similarity">
    <text evidence="2">Belongs to the VPS35L family.</text>
</comment>
<comment type="caution">
    <text evidence="7">The sequence shown here is derived from an EMBL/GenBank/DDBJ whole genome shotgun (WGS) entry which is preliminary data.</text>
</comment>
<evidence type="ECO:0000256" key="2">
    <source>
        <dbReference type="ARBA" id="ARBA00010704"/>
    </source>
</evidence>
<evidence type="ECO:0000256" key="4">
    <source>
        <dbReference type="ARBA" id="ARBA00022753"/>
    </source>
</evidence>
<evidence type="ECO:0000313" key="7">
    <source>
        <dbReference type="EMBL" id="KAA8581187.1"/>
    </source>
</evidence>
<organism evidence="7 8">
    <name type="scientific">Etheostoma spectabile</name>
    <name type="common">orangethroat darter</name>
    <dbReference type="NCBI Taxonomy" id="54343"/>
    <lineage>
        <taxon>Eukaryota</taxon>
        <taxon>Metazoa</taxon>
        <taxon>Chordata</taxon>
        <taxon>Craniata</taxon>
        <taxon>Vertebrata</taxon>
        <taxon>Euteleostomi</taxon>
        <taxon>Actinopterygii</taxon>
        <taxon>Neopterygii</taxon>
        <taxon>Teleostei</taxon>
        <taxon>Neoteleostei</taxon>
        <taxon>Acanthomorphata</taxon>
        <taxon>Eupercaria</taxon>
        <taxon>Perciformes</taxon>
        <taxon>Percoidei</taxon>
        <taxon>Percidae</taxon>
        <taxon>Etheostomatinae</taxon>
        <taxon>Etheostoma</taxon>
    </lineage>
</organism>
<reference evidence="7 8" key="1">
    <citation type="submission" date="2019-08" db="EMBL/GenBank/DDBJ databases">
        <title>A chromosome-level genome assembly, high-density linkage maps, and genome scans reveal the genomic architecture of hybrid incompatibilities underlying speciation via character displacement in darters (Percidae: Etheostominae).</title>
        <authorList>
            <person name="Moran R.L."/>
            <person name="Catchen J.M."/>
            <person name="Fuller R.C."/>
        </authorList>
    </citation>
    <scope>NUCLEOTIDE SEQUENCE [LARGE SCALE GENOMIC DNA]</scope>
    <source>
        <strain evidence="7">EspeVRDwgs_2016</strain>
        <tissue evidence="7">Muscle</tissue>
    </source>
</reference>
<name>A0A5J5CHD8_9PERO</name>
<protein>
    <recommendedName>
        <fullName evidence="6">VPS35 endosomal protein-sorting factor-like</fullName>
    </recommendedName>
</protein>
<keyword evidence="5" id="KW-0653">Protein transport</keyword>
<accession>A0A5J5CHD8</accession>
<dbReference type="PANTHER" id="PTHR13673:SF0">
    <property type="entry name" value="VPS35 ENDOSOMAL PROTEIN-SORTING FACTOR-LIKE"/>
    <property type="match status" value="1"/>
</dbReference>
<dbReference type="GO" id="GO:0015031">
    <property type="term" value="P:protein transport"/>
    <property type="evidence" value="ECO:0007669"/>
    <property type="project" value="UniProtKB-KW"/>
</dbReference>
<dbReference type="AlphaFoldDB" id="A0A5J5CHD8"/>
<evidence type="ECO:0000256" key="6">
    <source>
        <dbReference type="ARBA" id="ARBA00023838"/>
    </source>
</evidence>
<comment type="subcellular location">
    <subcellularLocation>
        <location evidence="1">Endosome</location>
    </subcellularLocation>
</comment>
<evidence type="ECO:0000256" key="5">
    <source>
        <dbReference type="ARBA" id="ARBA00022927"/>
    </source>
</evidence>
<evidence type="ECO:0000256" key="1">
    <source>
        <dbReference type="ARBA" id="ARBA00004177"/>
    </source>
</evidence>
<keyword evidence="8" id="KW-1185">Reference proteome</keyword>
<dbReference type="GO" id="GO:0005768">
    <property type="term" value="C:endosome"/>
    <property type="evidence" value="ECO:0007669"/>
    <property type="project" value="UniProtKB-SubCell"/>
</dbReference>